<dbReference type="GeneID" id="89529345"/>
<comment type="caution">
    <text evidence="1">The sequence shown here is derived from an EMBL/GenBank/DDBJ whole genome shotgun (WGS) entry which is preliminary data.</text>
</comment>
<dbReference type="EMBL" id="SMCX01000021">
    <property type="protein sequence ID" value="TCW22013.1"/>
    <property type="molecule type" value="Genomic_DNA"/>
</dbReference>
<organism evidence="1 2">
    <name type="scientific">Dietzia cinnamea</name>
    <dbReference type="NCBI Taxonomy" id="321318"/>
    <lineage>
        <taxon>Bacteria</taxon>
        <taxon>Bacillati</taxon>
        <taxon>Actinomycetota</taxon>
        <taxon>Actinomycetes</taxon>
        <taxon>Mycobacteriales</taxon>
        <taxon>Dietziaceae</taxon>
        <taxon>Dietzia</taxon>
    </lineage>
</organism>
<gene>
    <name evidence="1" type="ORF">EDD19_12147</name>
</gene>
<dbReference type="Proteomes" id="UP000295805">
    <property type="component" value="Unassembled WGS sequence"/>
</dbReference>
<proteinExistence type="predicted"/>
<dbReference type="AlphaFoldDB" id="A0A4V2W7N3"/>
<reference evidence="1 2" key="1">
    <citation type="submission" date="2019-03" db="EMBL/GenBank/DDBJ databases">
        <title>Root nodule microbial communities of legume samples collected from USA, Mexico and Botswana.</title>
        <authorList>
            <person name="Hirsch A."/>
        </authorList>
    </citation>
    <scope>NUCLEOTIDE SEQUENCE [LARGE SCALE GENOMIC DNA]</scope>
    <source>
        <strain evidence="1 2">55</strain>
    </source>
</reference>
<accession>A0A4V2W7N3</accession>
<name>A0A4V2W7N3_9ACTN</name>
<evidence type="ECO:0000313" key="2">
    <source>
        <dbReference type="Proteomes" id="UP000295805"/>
    </source>
</evidence>
<evidence type="ECO:0000313" key="1">
    <source>
        <dbReference type="EMBL" id="TCW22013.1"/>
    </source>
</evidence>
<dbReference type="RefSeq" id="WP_131886211.1">
    <property type="nucleotide sequence ID" value="NZ_CP143053.1"/>
</dbReference>
<sequence length="215" mass="23343">MTDEGRLTLDEDLARRTPYGLHPDVKTGALAEVSEAAMDAAFNLLDKALTRMVDGDEQRAATLISRAASLPFDEHLRLWPGPFTADQMLFDFLCNVAESASLDQQHPDDDGHLDQLYDDVARVVPLLDAREGAIYRDIVETIVSDAVMLGIHGDVAGVLADAVRTLPDPETAERALALGRGADVARREDLTRLVLGVLRTVITAMDEADGISHSK</sequence>
<protein>
    <submittedName>
        <fullName evidence="1">Uncharacterized protein</fullName>
    </submittedName>
</protein>